<feature type="non-terminal residue" evidence="2">
    <location>
        <position position="1"/>
    </location>
</feature>
<dbReference type="AlphaFoldDB" id="A0A382QG17"/>
<accession>A0A382QG17</accession>
<reference evidence="2" key="1">
    <citation type="submission" date="2018-05" db="EMBL/GenBank/DDBJ databases">
        <authorList>
            <person name="Lanie J.A."/>
            <person name="Ng W.-L."/>
            <person name="Kazmierczak K.M."/>
            <person name="Andrzejewski T.M."/>
            <person name="Davidsen T.M."/>
            <person name="Wayne K.J."/>
            <person name="Tettelin H."/>
            <person name="Glass J.I."/>
            <person name="Rusch D."/>
            <person name="Podicherti R."/>
            <person name="Tsui H.-C.T."/>
            <person name="Winkler M.E."/>
        </authorList>
    </citation>
    <scope>NUCLEOTIDE SEQUENCE</scope>
</reference>
<organism evidence="2">
    <name type="scientific">marine metagenome</name>
    <dbReference type="NCBI Taxonomy" id="408172"/>
    <lineage>
        <taxon>unclassified sequences</taxon>
        <taxon>metagenomes</taxon>
        <taxon>ecological metagenomes</taxon>
    </lineage>
</organism>
<protein>
    <submittedName>
        <fullName evidence="2">Uncharacterized protein</fullName>
    </submittedName>
</protein>
<name>A0A382QG17_9ZZZZ</name>
<evidence type="ECO:0000313" key="2">
    <source>
        <dbReference type="EMBL" id="SVC83592.1"/>
    </source>
</evidence>
<dbReference type="EMBL" id="UINC01113765">
    <property type="protein sequence ID" value="SVC83592.1"/>
    <property type="molecule type" value="Genomic_DNA"/>
</dbReference>
<feature type="non-terminal residue" evidence="2">
    <location>
        <position position="40"/>
    </location>
</feature>
<evidence type="ECO:0000256" key="1">
    <source>
        <dbReference type="SAM" id="MobiDB-lite"/>
    </source>
</evidence>
<proteinExistence type="predicted"/>
<gene>
    <name evidence="2" type="ORF">METZ01_LOCUS336446</name>
</gene>
<feature type="region of interest" description="Disordered" evidence="1">
    <location>
        <begin position="21"/>
        <end position="40"/>
    </location>
</feature>
<sequence length="40" mass="4295">VIGFKFLNLENIHGVANKRHYGVGATSNGCSKEPLPAMHS</sequence>